<organism evidence="3 4">
    <name type="scientific">Pseudoalteromonas gelatinilytica</name>
    <dbReference type="NCBI Taxonomy" id="1703256"/>
    <lineage>
        <taxon>Bacteria</taxon>
        <taxon>Pseudomonadati</taxon>
        <taxon>Pseudomonadota</taxon>
        <taxon>Gammaproteobacteria</taxon>
        <taxon>Alteromonadales</taxon>
        <taxon>Pseudoalteromonadaceae</taxon>
        <taxon>Pseudoalteromonas</taxon>
    </lineage>
</organism>
<keyword evidence="1" id="KW-0732">Signal</keyword>
<dbReference type="RefSeq" id="WP_119853690.1">
    <property type="nucleotide sequence ID" value="NZ_QYSE01000004.1"/>
</dbReference>
<proteinExistence type="predicted"/>
<evidence type="ECO:0000313" key="4">
    <source>
        <dbReference type="Proteomes" id="UP000265938"/>
    </source>
</evidence>
<sequence>MKKAIKPIVLATSLILVTACNSTAPINKTATTAINQEKFSQFHQYDEKSNITLEYTDYGQILNASVIDLGMSDRYRISNNTSKIGTRLSSNPKPSTATEANRFYYDSYKKNPQMKQDLQIVQENMADLPNKINLSNLPKSELLAYWLNLYNVTVLNELVQQYPVKNLTKLLNEEPSFFDKPRFNFNGNQYSLNDIEYNIVAPLFNNDPLLIYGYYRGYIGSPNLLDHPYTAKNVFAALTTNAVQFVNSNRGSVIGNHSTRVSSLYLEKQNYFPNFEEDLADHLQSLVIQEPDKDLVVQNLSFSIDNYDITDILGSDVEYGGGNATVADPSIAADGFATNFVTYGDNLTKEVGHVSPLRREILQKITQRYYEANTRVEIKDLPAKESEDK</sequence>
<dbReference type="Proteomes" id="UP000265938">
    <property type="component" value="Unassembled WGS sequence"/>
</dbReference>
<dbReference type="InterPro" id="IPR006869">
    <property type="entry name" value="DUF547"/>
</dbReference>
<feature type="domain" description="DUF547" evidence="2">
    <location>
        <begin position="134"/>
        <end position="246"/>
    </location>
</feature>
<gene>
    <name evidence="3" type="ORF">D4741_15975</name>
</gene>
<name>A0A3A3EGK8_9GAMM</name>
<feature type="signal peptide" evidence="1">
    <location>
        <begin position="1"/>
        <end position="24"/>
    </location>
</feature>
<reference evidence="3 4" key="1">
    <citation type="submission" date="2018-09" db="EMBL/GenBank/DDBJ databases">
        <title>Identification of marine bacteria producing industrial enzymes.</title>
        <authorList>
            <person name="Cheng T.H."/>
            <person name="Saidin J."/>
            <person name="Muhd D.D."/>
            <person name="Isa M.N.M."/>
            <person name="Bakar M.F.A."/>
            <person name="Ismail N."/>
        </authorList>
    </citation>
    <scope>NUCLEOTIDE SEQUENCE [LARGE SCALE GENOMIC DNA]</scope>
    <source>
        <strain evidence="3 4">MNAD 1.6</strain>
    </source>
</reference>
<comment type="caution">
    <text evidence="3">The sequence shown here is derived from an EMBL/GenBank/DDBJ whole genome shotgun (WGS) entry which is preliminary data.</text>
</comment>
<dbReference type="EMBL" id="QYSE01000004">
    <property type="protein sequence ID" value="RJF33970.1"/>
    <property type="molecule type" value="Genomic_DNA"/>
</dbReference>
<dbReference type="PROSITE" id="PS51257">
    <property type="entry name" value="PROKAR_LIPOPROTEIN"/>
    <property type="match status" value="1"/>
</dbReference>
<protein>
    <submittedName>
        <fullName evidence="3">DUF547 domain-containing protein</fullName>
    </submittedName>
</protein>
<accession>A0A3A3EGK8</accession>
<evidence type="ECO:0000259" key="2">
    <source>
        <dbReference type="Pfam" id="PF04784"/>
    </source>
</evidence>
<dbReference type="Pfam" id="PF04784">
    <property type="entry name" value="DUF547"/>
    <property type="match status" value="1"/>
</dbReference>
<evidence type="ECO:0000313" key="3">
    <source>
        <dbReference type="EMBL" id="RJF33970.1"/>
    </source>
</evidence>
<feature type="chain" id="PRO_5017425675" evidence="1">
    <location>
        <begin position="25"/>
        <end position="389"/>
    </location>
</feature>
<dbReference type="AlphaFoldDB" id="A0A3A3EGK8"/>
<evidence type="ECO:0000256" key="1">
    <source>
        <dbReference type="SAM" id="SignalP"/>
    </source>
</evidence>